<keyword evidence="1" id="KW-0732">Signal</keyword>
<dbReference type="GO" id="GO:0015689">
    <property type="term" value="P:molybdate ion transport"/>
    <property type="evidence" value="ECO:0007669"/>
    <property type="project" value="TreeGrafter"/>
</dbReference>
<dbReference type="PANTHER" id="PTHR30632">
    <property type="entry name" value="MOLYBDATE-BINDING PERIPLASMIC PROTEIN"/>
    <property type="match status" value="1"/>
</dbReference>
<dbReference type="PROSITE" id="PS51257">
    <property type="entry name" value="PROKAR_LIPOPROTEIN"/>
    <property type="match status" value="1"/>
</dbReference>
<dbReference type="Proteomes" id="UP000504724">
    <property type="component" value="Chromosome"/>
</dbReference>
<gene>
    <name evidence="2" type="ORF">HQN79_09120</name>
</gene>
<dbReference type="GO" id="GO:0030973">
    <property type="term" value="F:molybdate ion binding"/>
    <property type="evidence" value="ECO:0007669"/>
    <property type="project" value="TreeGrafter"/>
</dbReference>
<evidence type="ECO:0000256" key="1">
    <source>
        <dbReference type="SAM" id="SignalP"/>
    </source>
</evidence>
<dbReference type="Gene3D" id="3.40.190.10">
    <property type="entry name" value="Periplasmic binding protein-like II"/>
    <property type="match status" value="2"/>
</dbReference>
<organism evidence="2 3">
    <name type="scientific">Thiomicrorhabdus xiamenensis</name>
    <dbReference type="NCBI Taxonomy" id="2739063"/>
    <lineage>
        <taxon>Bacteria</taxon>
        <taxon>Pseudomonadati</taxon>
        <taxon>Pseudomonadota</taxon>
        <taxon>Gammaproteobacteria</taxon>
        <taxon>Thiotrichales</taxon>
        <taxon>Piscirickettsiaceae</taxon>
        <taxon>Thiomicrorhabdus</taxon>
    </lineage>
</organism>
<dbReference type="PANTHER" id="PTHR30632:SF0">
    <property type="entry name" value="SULFATE-BINDING PROTEIN"/>
    <property type="match status" value="1"/>
</dbReference>
<name>A0A7D4NZF2_9GAMM</name>
<protein>
    <submittedName>
        <fullName evidence="2">Substrate-binding domain-containing protein</fullName>
    </submittedName>
</protein>
<keyword evidence="3" id="KW-1185">Reference proteome</keyword>
<dbReference type="InterPro" id="IPR050682">
    <property type="entry name" value="ModA/WtpA"/>
</dbReference>
<feature type="chain" id="PRO_5028922690" evidence="1">
    <location>
        <begin position="22"/>
        <end position="278"/>
    </location>
</feature>
<evidence type="ECO:0000313" key="2">
    <source>
        <dbReference type="EMBL" id="QKI89718.1"/>
    </source>
</evidence>
<dbReference type="Pfam" id="PF13531">
    <property type="entry name" value="SBP_bac_11"/>
    <property type="match status" value="1"/>
</dbReference>
<dbReference type="AlphaFoldDB" id="A0A7D4NZF2"/>
<proteinExistence type="predicted"/>
<dbReference type="RefSeq" id="WP_173285794.1">
    <property type="nucleotide sequence ID" value="NZ_CP054020.1"/>
</dbReference>
<dbReference type="EMBL" id="CP054020">
    <property type="protein sequence ID" value="QKI89718.1"/>
    <property type="molecule type" value="Genomic_DNA"/>
</dbReference>
<sequence>MLRIVLTLTLSLMLIACQQSSNTPAPNEKPELLIYSGITMVRPLQQLATEFEKQKGVKITIIQGASGFILKTLKNQQIGDIYFPGSTIFRSKPENQQIFDRYVLVGYNRLALIVPKGNPKHLNSDLNQLTDPELSIVLSSPGSSSVGKATEALLNQLKLKDRVFENVTYFTTDSHRLFKSIQNGDADLAVNWFATTKWPETESYMDAIPIDQALAPKRSLELILLKYSKDKALALEFMTYASSKHGLETFAQYGFLNEEELKMLSASPQQIKVLEPNK</sequence>
<feature type="signal peptide" evidence="1">
    <location>
        <begin position="1"/>
        <end position="21"/>
    </location>
</feature>
<reference evidence="2 3" key="1">
    <citation type="submission" date="2020-05" db="EMBL/GenBank/DDBJ databases">
        <title>Thiomicrorhabdus sediminis sp.nov. and Thiomicrorhabdus xiamenensis sp.nov., novel sulfur-oxidizing bacteria isolated from coastal sediment.</title>
        <authorList>
            <person name="Liu X."/>
        </authorList>
    </citation>
    <scope>NUCLEOTIDE SEQUENCE [LARGE SCALE GENOMIC DNA]</scope>
    <source>
        <strain evidence="2 3">G2</strain>
    </source>
</reference>
<evidence type="ECO:0000313" key="3">
    <source>
        <dbReference type="Proteomes" id="UP000504724"/>
    </source>
</evidence>
<dbReference type="KEGG" id="txa:HQN79_09120"/>
<accession>A0A7D4NZF2</accession>
<dbReference type="SUPFAM" id="SSF53850">
    <property type="entry name" value="Periplasmic binding protein-like II"/>
    <property type="match status" value="1"/>
</dbReference>